<dbReference type="InterPro" id="IPR009799">
    <property type="entry name" value="EthD_dom"/>
</dbReference>
<keyword evidence="3" id="KW-1185">Reference proteome</keyword>
<dbReference type="SUPFAM" id="SSF54909">
    <property type="entry name" value="Dimeric alpha+beta barrel"/>
    <property type="match status" value="1"/>
</dbReference>
<dbReference type="Pfam" id="PF07110">
    <property type="entry name" value="EthD"/>
    <property type="match status" value="1"/>
</dbReference>
<name>D4Z8B2_SPHIU</name>
<dbReference type="KEGG" id="sjp:SJA_C2-03680"/>
<sequence length="124" mass="13961">MFKLLVSMRRKPGMSLDEFIRYYEEKHAPLARRILPPIGVYRRNYIRADDPLLASVGDGRASAASVDFDVITEAVYPTRAHAEAGIQAFFDADIMQVIRADEDEFVEAGSVKMYVVEVHQSAIP</sequence>
<proteinExistence type="predicted"/>
<dbReference type="RefSeq" id="WP_013053941.1">
    <property type="nucleotide sequence ID" value="NC_014013.1"/>
</dbReference>
<protein>
    <recommendedName>
        <fullName evidence="1">EthD domain-containing protein</fullName>
    </recommendedName>
</protein>
<organism evidence="2 3">
    <name type="scientific">Sphingobium indicum (strain DSM 16413 / CCM 7287 / MTCC 6362 / UT26 / NBRC 101211 / UT26S)</name>
    <name type="common">Sphingobium japonicum</name>
    <dbReference type="NCBI Taxonomy" id="452662"/>
    <lineage>
        <taxon>Bacteria</taxon>
        <taxon>Pseudomonadati</taxon>
        <taxon>Pseudomonadota</taxon>
        <taxon>Alphaproteobacteria</taxon>
        <taxon>Sphingomonadales</taxon>
        <taxon>Sphingomonadaceae</taxon>
        <taxon>Sphingobium</taxon>
    </lineage>
</organism>
<evidence type="ECO:0000313" key="3">
    <source>
        <dbReference type="Proteomes" id="UP000007753"/>
    </source>
</evidence>
<dbReference type="STRING" id="452662.SJA_C2-03680"/>
<dbReference type="AlphaFoldDB" id="D4Z8B2"/>
<dbReference type="InterPro" id="IPR011008">
    <property type="entry name" value="Dimeric_a/b-barrel"/>
</dbReference>
<evidence type="ECO:0000259" key="1">
    <source>
        <dbReference type="Pfam" id="PF07110"/>
    </source>
</evidence>
<reference evidence="2 3" key="1">
    <citation type="journal article" date="2010" name="J. Bacteriol.">
        <title>Complete genome sequence of the representative gamma-hexachlorocyclohexane-degrading bacterium Sphingobium japonicum UT26.</title>
        <authorList>
            <person name="Nagata Y."/>
            <person name="Ohtsubo Y."/>
            <person name="Endo R."/>
            <person name="Ichikawa N."/>
            <person name="Ankai A."/>
            <person name="Oguchi A."/>
            <person name="Fukui S."/>
            <person name="Fujita N."/>
            <person name="Tsuda M."/>
        </authorList>
    </citation>
    <scope>NUCLEOTIDE SEQUENCE [LARGE SCALE GENOMIC DNA]</scope>
    <source>
        <strain evidence="3">DSM 16413 / CCM 7287 / MTCC 6362 / UT26 / NBRC 101211 / UT26S</strain>
    </source>
</reference>
<dbReference type="Proteomes" id="UP000007753">
    <property type="component" value="Chromosome 2"/>
</dbReference>
<dbReference type="GO" id="GO:0016491">
    <property type="term" value="F:oxidoreductase activity"/>
    <property type="evidence" value="ECO:0007669"/>
    <property type="project" value="InterPro"/>
</dbReference>
<dbReference type="HOGENOM" id="CLU_115019_2_1_5"/>
<dbReference type="Gene3D" id="3.30.70.100">
    <property type="match status" value="1"/>
</dbReference>
<dbReference type="EMBL" id="AP010804">
    <property type="protein sequence ID" value="BAI98731.1"/>
    <property type="molecule type" value="Genomic_DNA"/>
</dbReference>
<gene>
    <name evidence="2" type="ordered locus">SJA_C2-03680</name>
</gene>
<feature type="domain" description="EthD" evidence="1">
    <location>
        <begin position="11"/>
        <end position="107"/>
    </location>
</feature>
<accession>D4Z8B2</accession>
<dbReference type="GeneID" id="29275373"/>
<evidence type="ECO:0000313" key="2">
    <source>
        <dbReference type="EMBL" id="BAI98731.1"/>
    </source>
</evidence>